<protein>
    <submittedName>
        <fullName evidence="1">Uncharacterized protein</fullName>
    </submittedName>
</protein>
<dbReference type="OrthoDB" id="2317079at2759"/>
<dbReference type="HOGENOM" id="CLU_1462067_0_0_1"/>
<accession>A0A015ITR0</accession>
<evidence type="ECO:0000313" key="1">
    <source>
        <dbReference type="EMBL" id="EXX57635.1"/>
    </source>
</evidence>
<name>A0A015ITR0_RHIIW</name>
<dbReference type="EMBL" id="JEMT01027317">
    <property type="protein sequence ID" value="EXX57635.1"/>
    <property type="molecule type" value="Genomic_DNA"/>
</dbReference>
<comment type="caution">
    <text evidence="1">The sequence shown here is derived from an EMBL/GenBank/DDBJ whole genome shotgun (WGS) entry which is preliminary data.</text>
</comment>
<dbReference type="Gene3D" id="1.10.150.50">
    <property type="entry name" value="Transcription Factor, Ets-1"/>
    <property type="match status" value="1"/>
</dbReference>
<organism evidence="1 2">
    <name type="scientific">Rhizophagus irregularis (strain DAOM 197198w)</name>
    <name type="common">Glomus intraradices</name>
    <dbReference type="NCBI Taxonomy" id="1432141"/>
    <lineage>
        <taxon>Eukaryota</taxon>
        <taxon>Fungi</taxon>
        <taxon>Fungi incertae sedis</taxon>
        <taxon>Mucoromycota</taxon>
        <taxon>Glomeromycotina</taxon>
        <taxon>Glomeromycetes</taxon>
        <taxon>Glomerales</taxon>
        <taxon>Glomeraceae</taxon>
        <taxon>Rhizophagus</taxon>
    </lineage>
</organism>
<reference evidence="1 2" key="1">
    <citation type="submission" date="2014-02" db="EMBL/GenBank/DDBJ databases">
        <title>Single nucleus genome sequencing reveals high similarity among nuclei of an endomycorrhizal fungus.</title>
        <authorList>
            <person name="Lin K."/>
            <person name="Geurts R."/>
            <person name="Zhang Z."/>
            <person name="Limpens E."/>
            <person name="Saunders D.G."/>
            <person name="Mu D."/>
            <person name="Pang E."/>
            <person name="Cao H."/>
            <person name="Cha H."/>
            <person name="Lin T."/>
            <person name="Zhou Q."/>
            <person name="Shang Y."/>
            <person name="Li Y."/>
            <person name="Ivanov S."/>
            <person name="Sharma T."/>
            <person name="Velzen R.V."/>
            <person name="Ruijter N.D."/>
            <person name="Aanen D.K."/>
            <person name="Win J."/>
            <person name="Kamoun S."/>
            <person name="Bisseling T."/>
            <person name="Huang S."/>
        </authorList>
    </citation>
    <scope>NUCLEOTIDE SEQUENCE [LARGE SCALE GENOMIC DNA]</scope>
    <source>
        <strain evidence="2">DAOM197198w</strain>
    </source>
</reference>
<proteinExistence type="predicted"/>
<gene>
    <name evidence="1" type="ORF">RirG_205390</name>
</gene>
<dbReference type="InterPro" id="IPR013761">
    <property type="entry name" value="SAM/pointed_sf"/>
</dbReference>
<keyword evidence="2" id="KW-1185">Reference proteome</keyword>
<dbReference type="Proteomes" id="UP000022910">
    <property type="component" value="Unassembled WGS sequence"/>
</dbReference>
<sequence>MEKTLHETREAAVENRVNKCDILTTGIRAVTEAVATEFPSSKRMLDESHSPDNDETLMKIQLFMSQSSPVESEEIKNKNTGDLIGFLKKRVLHLNERHFKILCDREITGCDFVKMNKEDFRECGFETGPAMRLADAASWSTIFIFHSQLLCVESSVANIKPDREELHEELHEELLRELRKGLREEFRNLCGILCKNLRND</sequence>
<evidence type="ECO:0000313" key="2">
    <source>
        <dbReference type="Proteomes" id="UP000022910"/>
    </source>
</evidence>
<dbReference type="AlphaFoldDB" id="A0A015ITR0"/>